<reference evidence="2" key="1">
    <citation type="submission" date="2021-08" db="EMBL/GenBank/DDBJ databases">
        <title>WGS assembly of Ceratopteris richardii.</title>
        <authorList>
            <person name="Marchant D.B."/>
            <person name="Chen G."/>
            <person name="Jenkins J."/>
            <person name="Shu S."/>
            <person name="Leebens-Mack J."/>
            <person name="Grimwood J."/>
            <person name="Schmutz J."/>
            <person name="Soltis P."/>
            <person name="Soltis D."/>
            <person name="Chen Z.-H."/>
        </authorList>
    </citation>
    <scope>NUCLEOTIDE SEQUENCE</scope>
    <source>
        <strain evidence="2">Whitten #5841</strain>
        <tissue evidence="2">Leaf</tissue>
    </source>
</reference>
<gene>
    <name evidence="2" type="ORF">KP509_29G050100</name>
</gene>
<evidence type="ECO:0000313" key="2">
    <source>
        <dbReference type="EMBL" id="KAH7292063.1"/>
    </source>
</evidence>
<accession>A0A8T2R971</accession>
<feature type="transmembrane region" description="Helical" evidence="1">
    <location>
        <begin position="7"/>
        <end position="26"/>
    </location>
</feature>
<proteinExistence type="predicted"/>
<evidence type="ECO:0000256" key="1">
    <source>
        <dbReference type="SAM" id="Phobius"/>
    </source>
</evidence>
<keyword evidence="1" id="KW-0472">Membrane</keyword>
<comment type="caution">
    <text evidence="2">The sequence shown here is derived from an EMBL/GenBank/DDBJ whole genome shotgun (WGS) entry which is preliminary data.</text>
</comment>
<dbReference type="EMBL" id="CM035434">
    <property type="protein sequence ID" value="KAH7292063.1"/>
    <property type="molecule type" value="Genomic_DNA"/>
</dbReference>
<sequence>MCFPSSITVFSCVGCGPFLSTFPWSYCWTPAGLLLLLHPSLLATSATRLPLFFFLFTSLARHNSMSLCCMKDSMLRCRFLARHVVIIVRVGNLASVMELYITGDLHISQNQPGNHFL</sequence>
<evidence type="ECO:0000313" key="3">
    <source>
        <dbReference type="Proteomes" id="UP000825935"/>
    </source>
</evidence>
<organism evidence="2 3">
    <name type="scientific">Ceratopteris richardii</name>
    <name type="common">Triangle waterfern</name>
    <dbReference type="NCBI Taxonomy" id="49495"/>
    <lineage>
        <taxon>Eukaryota</taxon>
        <taxon>Viridiplantae</taxon>
        <taxon>Streptophyta</taxon>
        <taxon>Embryophyta</taxon>
        <taxon>Tracheophyta</taxon>
        <taxon>Polypodiopsida</taxon>
        <taxon>Polypodiidae</taxon>
        <taxon>Polypodiales</taxon>
        <taxon>Pteridineae</taxon>
        <taxon>Pteridaceae</taxon>
        <taxon>Parkerioideae</taxon>
        <taxon>Ceratopteris</taxon>
    </lineage>
</organism>
<keyword evidence="1" id="KW-0812">Transmembrane</keyword>
<name>A0A8T2R971_CERRI</name>
<keyword evidence="1" id="KW-1133">Transmembrane helix</keyword>
<protein>
    <submittedName>
        <fullName evidence="2">Uncharacterized protein</fullName>
    </submittedName>
</protein>
<dbReference type="AlphaFoldDB" id="A0A8T2R971"/>
<keyword evidence="3" id="KW-1185">Reference proteome</keyword>
<feature type="transmembrane region" description="Helical" evidence="1">
    <location>
        <begin position="32"/>
        <end position="59"/>
    </location>
</feature>
<dbReference type="Proteomes" id="UP000825935">
    <property type="component" value="Chromosome 29"/>
</dbReference>
<feature type="transmembrane region" description="Helical" evidence="1">
    <location>
        <begin position="80"/>
        <end position="101"/>
    </location>
</feature>